<evidence type="ECO:0000313" key="2">
    <source>
        <dbReference type="Proteomes" id="UP000636888"/>
    </source>
</evidence>
<name>A0A8J7S7C5_9BACT</name>
<proteinExistence type="predicted"/>
<keyword evidence="2" id="KW-1185">Reference proteome</keyword>
<dbReference type="NCBIfam" id="NF045719">
    <property type="entry name" value="GSU3473_fam"/>
    <property type="match status" value="1"/>
</dbReference>
<organism evidence="1 2">
    <name type="scientific">Geomesophilobacter sediminis</name>
    <dbReference type="NCBI Taxonomy" id="2798584"/>
    <lineage>
        <taxon>Bacteria</taxon>
        <taxon>Pseudomonadati</taxon>
        <taxon>Thermodesulfobacteriota</taxon>
        <taxon>Desulfuromonadia</taxon>
        <taxon>Geobacterales</taxon>
        <taxon>Geobacteraceae</taxon>
        <taxon>Geomesophilobacter</taxon>
    </lineage>
</organism>
<dbReference type="AlphaFoldDB" id="A0A8J7S7C5"/>
<protein>
    <submittedName>
        <fullName evidence="1">Uncharacterized protein</fullName>
    </submittedName>
</protein>
<dbReference type="RefSeq" id="WP_199385868.1">
    <property type="nucleotide sequence ID" value="NZ_JAEMHM010000018.1"/>
</dbReference>
<dbReference type="InterPro" id="IPR054686">
    <property type="entry name" value="GSU3473-like"/>
</dbReference>
<gene>
    <name evidence="1" type="ORF">JFN93_19775</name>
</gene>
<dbReference type="EMBL" id="JAEMHM010000018">
    <property type="protein sequence ID" value="MBJ6726956.1"/>
    <property type="molecule type" value="Genomic_DNA"/>
</dbReference>
<evidence type="ECO:0000313" key="1">
    <source>
        <dbReference type="EMBL" id="MBJ6726956.1"/>
    </source>
</evidence>
<comment type="caution">
    <text evidence="1">The sequence shown here is derived from an EMBL/GenBank/DDBJ whole genome shotgun (WGS) entry which is preliminary data.</text>
</comment>
<sequence length="70" mass="8279">MGILVCYDEFTYDVVSDYHLEFLIKSKCITGYVEDGNWVRLEEDVEGNGMDPRVRRTSTLRTEKEIDWEI</sequence>
<reference evidence="1" key="1">
    <citation type="submission" date="2020-12" db="EMBL/GenBank/DDBJ databases">
        <title>Geomonas sp. Red875, isolated from river sediment.</title>
        <authorList>
            <person name="Xu Z."/>
            <person name="Zhang Z."/>
            <person name="Masuda Y."/>
            <person name="Itoh H."/>
            <person name="Senoo K."/>
        </authorList>
    </citation>
    <scope>NUCLEOTIDE SEQUENCE</scope>
    <source>
        <strain evidence="1">Red875</strain>
    </source>
</reference>
<dbReference type="Proteomes" id="UP000636888">
    <property type="component" value="Unassembled WGS sequence"/>
</dbReference>
<accession>A0A8J7S7C5</accession>